<sequence length="305" mass="35196">MPNRKDRWREDKADVEGRRAGDYYDNHRHPPPPSTANPSPSVPPTSVDQHNQRIPPLPTPAFLLRRIPRRSIGHTKRTCKKLDCLGVKDEDMEEGVKMRRRWRWQMMIPRMMRSSNFLHMLFWFSGGDLRQRGFKCTGGIMASEAASLLQSFYEQGNPNASYTISSSWSFDKCPSTFSCSSDIGVPCCFLYSNRARHFRPIKENYRDNLPSCINIPLTAMQKDKESPLGEQFSRDGVKRGPMQVQGGTVSADEDEDNKNLFKVEDAEVEEEDSEIHILWSRKPKSNARHLGFFSLFLFVHRARHM</sequence>
<dbReference type="EMBL" id="CM037159">
    <property type="protein sequence ID" value="KAH7866023.1"/>
    <property type="molecule type" value="Genomic_DNA"/>
</dbReference>
<organism evidence="1 2">
    <name type="scientific">Vaccinium darrowii</name>
    <dbReference type="NCBI Taxonomy" id="229202"/>
    <lineage>
        <taxon>Eukaryota</taxon>
        <taxon>Viridiplantae</taxon>
        <taxon>Streptophyta</taxon>
        <taxon>Embryophyta</taxon>
        <taxon>Tracheophyta</taxon>
        <taxon>Spermatophyta</taxon>
        <taxon>Magnoliopsida</taxon>
        <taxon>eudicotyledons</taxon>
        <taxon>Gunneridae</taxon>
        <taxon>Pentapetalae</taxon>
        <taxon>asterids</taxon>
        <taxon>Ericales</taxon>
        <taxon>Ericaceae</taxon>
        <taxon>Vaccinioideae</taxon>
        <taxon>Vaccinieae</taxon>
        <taxon>Vaccinium</taxon>
    </lineage>
</organism>
<reference evidence="1 2" key="1">
    <citation type="journal article" date="2021" name="Hortic Res">
        <title>High-quality reference genome and annotation aids understanding of berry development for evergreen blueberry (Vaccinium darrowii).</title>
        <authorList>
            <person name="Yu J."/>
            <person name="Hulse-Kemp A.M."/>
            <person name="Babiker E."/>
            <person name="Staton M."/>
        </authorList>
    </citation>
    <scope>NUCLEOTIDE SEQUENCE [LARGE SCALE GENOMIC DNA]</scope>
    <source>
        <strain evidence="2">cv. NJ 8807/NJ 8810</strain>
        <tissue evidence="1">Young leaf</tissue>
    </source>
</reference>
<name>A0ACB7ZJB9_9ERIC</name>
<proteinExistence type="predicted"/>
<dbReference type="Proteomes" id="UP000828048">
    <property type="component" value="Chromosome 9"/>
</dbReference>
<accession>A0ACB7ZJB9</accession>
<protein>
    <submittedName>
        <fullName evidence="1">Uncharacterized protein</fullName>
    </submittedName>
</protein>
<evidence type="ECO:0000313" key="1">
    <source>
        <dbReference type="EMBL" id="KAH7866023.1"/>
    </source>
</evidence>
<evidence type="ECO:0000313" key="2">
    <source>
        <dbReference type="Proteomes" id="UP000828048"/>
    </source>
</evidence>
<gene>
    <name evidence="1" type="ORF">Vadar_014374</name>
</gene>
<comment type="caution">
    <text evidence="1">The sequence shown here is derived from an EMBL/GenBank/DDBJ whole genome shotgun (WGS) entry which is preliminary data.</text>
</comment>
<keyword evidence="2" id="KW-1185">Reference proteome</keyword>